<proteinExistence type="predicted"/>
<dbReference type="SUPFAM" id="SSF53474">
    <property type="entry name" value="alpha/beta-Hydrolases"/>
    <property type="match status" value="1"/>
</dbReference>
<dbReference type="Gene3D" id="3.40.50.1820">
    <property type="entry name" value="alpha/beta hydrolase"/>
    <property type="match status" value="1"/>
</dbReference>
<dbReference type="AlphaFoldDB" id="A0A5R9IKY4"/>
<keyword evidence="3" id="KW-1185">Reference proteome</keyword>
<comment type="caution">
    <text evidence="2">The sequence shown here is derived from an EMBL/GenBank/DDBJ whole genome shotgun (WGS) entry which is preliminary data.</text>
</comment>
<evidence type="ECO:0000313" key="2">
    <source>
        <dbReference type="EMBL" id="TLU66184.1"/>
    </source>
</evidence>
<dbReference type="PANTHER" id="PTHR48098">
    <property type="entry name" value="ENTEROCHELIN ESTERASE-RELATED"/>
    <property type="match status" value="1"/>
</dbReference>
<evidence type="ECO:0000256" key="1">
    <source>
        <dbReference type="SAM" id="SignalP"/>
    </source>
</evidence>
<evidence type="ECO:0000313" key="3">
    <source>
        <dbReference type="Proteomes" id="UP000307790"/>
    </source>
</evidence>
<dbReference type="Pfam" id="PF00756">
    <property type="entry name" value="Esterase"/>
    <property type="match status" value="1"/>
</dbReference>
<dbReference type="Proteomes" id="UP000307790">
    <property type="component" value="Unassembled WGS sequence"/>
</dbReference>
<feature type="signal peptide" evidence="1">
    <location>
        <begin position="1"/>
        <end position="24"/>
    </location>
</feature>
<feature type="chain" id="PRO_5024284252" evidence="1">
    <location>
        <begin position="25"/>
        <end position="310"/>
    </location>
</feature>
<dbReference type="InterPro" id="IPR050583">
    <property type="entry name" value="Mycobacterial_A85_antigen"/>
</dbReference>
<reference evidence="2 3" key="1">
    <citation type="submission" date="2019-05" db="EMBL/GenBank/DDBJ databases">
        <title>Genome sequences of Thalassotalea litorea 1K03283.</title>
        <authorList>
            <person name="Zhang D."/>
        </authorList>
    </citation>
    <scope>NUCLEOTIDE SEQUENCE [LARGE SCALE GENOMIC DNA]</scope>
    <source>
        <strain evidence="2 3">MCCC 1K03283</strain>
    </source>
</reference>
<dbReference type="PANTHER" id="PTHR48098:SF6">
    <property type="entry name" value="FERRI-BACILLIBACTIN ESTERASE BESA"/>
    <property type="match status" value="1"/>
</dbReference>
<organism evidence="2 3">
    <name type="scientific">Thalassotalea litorea</name>
    <dbReference type="NCBI Taxonomy" id="2020715"/>
    <lineage>
        <taxon>Bacteria</taxon>
        <taxon>Pseudomonadati</taxon>
        <taxon>Pseudomonadota</taxon>
        <taxon>Gammaproteobacteria</taxon>
        <taxon>Alteromonadales</taxon>
        <taxon>Colwelliaceae</taxon>
        <taxon>Thalassotalea</taxon>
    </lineage>
</organism>
<keyword evidence="1" id="KW-0732">Signal</keyword>
<dbReference type="InterPro" id="IPR000801">
    <property type="entry name" value="Esterase-like"/>
</dbReference>
<gene>
    <name evidence="2" type="ORF">FE810_05545</name>
</gene>
<dbReference type="RefSeq" id="WP_138319060.1">
    <property type="nucleotide sequence ID" value="NZ_VCBC01000005.1"/>
</dbReference>
<dbReference type="EMBL" id="VCBC01000005">
    <property type="protein sequence ID" value="TLU66184.1"/>
    <property type="molecule type" value="Genomic_DNA"/>
</dbReference>
<accession>A0A5R9IKY4</accession>
<protein>
    <submittedName>
        <fullName evidence="2">Esterase family protein</fullName>
    </submittedName>
</protein>
<dbReference type="OrthoDB" id="9784036at2"/>
<sequence length="310" mass="35370">MNKLSFYSVVLLATAIFLPAVSNAGDRVASGSLDTVEAFSSNYVKSRRVQVWKPEGYSQDTKYAVLYMHDGQMLFDSNTTWNKQEWGVDETATALIKEKKIRPFIVVGIDNIKDLRHSEYFPQKPFESLTENDKQRIYKAARQNGNSVFSNQVISDQYLKFLVYELKPYIDKTYSVHTDKDNTFVMGSSMGGLISAYAMMEYPSVFGGAACLSTHWPGIFTMTNNPIPLAFYQYLDGHLPSPNSHKIYFDHGDQTLDAMYPDLQKEVDKIMVKNGYTQKNWQTHVYPGDAHSENAWRKRLNVPLTFLLGQ</sequence>
<name>A0A5R9IKY4_9GAMM</name>
<dbReference type="InterPro" id="IPR029058">
    <property type="entry name" value="AB_hydrolase_fold"/>
</dbReference>